<dbReference type="PRINTS" id="PR00469">
    <property type="entry name" value="PNDRDTASEII"/>
</dbReference>
<gene>
    <name evidence="3" type="ORF">H8717_02510</name>
</gene>
<feature type="domain" description="FAD/NAD(P)-binding" evidence="2">
    <location>
        <begin position="6"/>
        <end position="298"/>
    </location>
</feature>
<dbReference type="PRINTS" id="PR00368">
    <property type="entry name" value="FADPNR"/>
</dbReference>
<dbReference type="InterPro" id="IPR051691">
    <property type="entry name" value="Metab_Enz_Cyan_OpOx_G3PDH"/>
</dbReference>
<organism evidence="3 4">
    <name type="scientific">Yanshouia hominis</name>
    <dbReference type="NCBI Taxonomy" id="2763673"/>
    <lineage>
        <taxon>Bacteria</taxon>
        <taxon>Bacillati</taxon>
        <taxon>Bacillota</taxon>
        <taxon>Clostridia</taxon>
        <taxon>Eubacteriales</taxon>
        <taxon>Oscillospiraceae</taxon>
        <taxon>Yanshouia</taxon>
    </lineage>
</organism>
<comment type="caution">
    <text evidence="3">The sequence shown here is derived from an EMBL/GenBank/DDBJ whole genome shotgun (WGS) entry which is preliminary data.</text>
</comment>
<evidence type="ECO:0000256" key="1">
    <source>
        <dbReference type="ARBA" id="ARBA00023002"/>
    </source>
</evidence>
<keyword evidence="1" id="KW-0560">Oxidoreductase</keyword>
<proteinExistence type="predicted"/>
<dbReference type="SUPFAM" id="SSF51905">
    <property type="entry name" value="FAD/NAD(P)-binding domain"/>
    <property type="match status" value="1"/>
</dbReference>
<sequence length="412" mass="44040">MKAVEKKIVIIGAGPAGLAAALRLYDRGERDIVLLEREREPGGILRQCIHDGFGLTRFGETLSGPEYAARFTERAVGLGLEIVTGATVIGLTSGRVVTAATREGLRVYRAQAVILAMGCRERTRGALSIPGRRPSGVFTAGVAQTYMNLKNTMVGREAVILGSGDIGMIMARRLTLEGAHVKAVFEIQPYPSGLPRNIEQCLNDYGIPLYLSHTVTQINGDSRLSSVVVSEVDVARRPIPGTEREIPCDTLILSVGLIPENELTRMAGVQIDPGTAGAVVDEHYQTSIPGIFSAGNVLHVHDLVDFVSLEAEALADSVLEFCSGSLRGCPIEVSGEGCGHVIPQTVSGKADVTVSFRPRRPMRGCIVSAVQDGKRIASKRLPRANPAEMERLSIPAAAFLSQSPIKVVLQDD</sequence>
<protein>
    <submittedName>
        <fullName evidence="3">FAD-dependent oxidoreductase</fullName>
    </submittedName>
</protein>
<reference evidence="3 4" key="1">
    <citation type="submission" date="2020-08" db="EMBL/GenBank/DDBJ databases">
        <title>Genome public.</title>
        <authorList>
            <person name="Liu C."/>
            <person name="Sun Q."/>
        </authorList>
    </citation>
    <scope>NUCLEOTIDE SEQUENCE [LARGE SCALE GENOMIC DNA]</scope>
    <source>
        <strain evidence="3 4">BX1</strain>
    </source>
</reference>
<accession>A0ABR7NFU2</accession>
<dbReference type="InterPro" id="IPR036188">
    <property type="entry name" value="FAD/NAD-bd_sf"/>
</dbReference>
<dbReference type="Proteomes" id="UP000658131">
    <property type="component" value="Unassembled WGS sequence"/>
</dbReference>
<evidence type="ECO:0000313" key="4">
    <source>
        <dbReference type="Proteomes" id="UP000658131"/>
    </source>
</evidence>
<keyword evidence="4" id="KW-1185">Reference proteome</keyword>
<dbReference type="InterPro" id="IPR023753">
    <property type="entry name" value="FAD/NAD-binding_dom"/>
</dbReference>
<dbReference type="RefSeq" id="WP_262398929.1">
    <property type="nucleotide sequence ID" value="NZ_JACRTB010000003.1"/>
</dbReference>
<evidence type="ECO:0000313" key="3">
    <source>
        <dbReference type="EMBL" id="MBC8575285.1"/>
    </source>
</evidence>
<evidence type="ECO:0000259" key="2">
    <source>
        <dbReference type="Pfam" id="PF07992"/>
    </source>
</evidence>
<dbReference type="Gene3D" id="3.50.50.60">
    <property type="entry name" value="FAD/NAD(P)-binding domain"/>
    <property type="match status" value="2"/>
</dbReference>
<dbReference type="EMBL" id="JACRTB010000003">
    <property type="protein sequence ID" value="MBC8575285.1"/>
    <property type="molecule type" value="Genomic_DNA"/>
</dbReference>
<dbReference type="PANTHER" id="PTHR42949">
    <property type="entry name" value="ANAEROBIC GLYCEROL-3-PHOSPHATE DEHYDROGENASE SUBUNIT B"/>
    <property type="match status" value="1"/>
</dbReference>
<name>A0ABR7NFU2_9FIRM</name>
<dbReference type="PANTHER" id="PTHR42949:SF3">
    <property type="entry name" value="ANAEROBIC GLYCEROL-3-PHOSPHATE DEHYDROGENASE SUBUNIT B"/>
    <property type="match status" value="1"/>
</dbReference>
<dbReference type="Pfam" id="PF07992">
    <property type="entry name" value="Pyr_redox_2"/>
    <property type="match status" value="1"/>
</dbReference>